<dbReference type="AlphaFoldDB" id="A0AAF0Y6G9"/>
<feature type="region of interest" description="Disordered" evidence="1">
    <location>
        <begin position="1"/>
        <end position="53"/>
    </location>
</feature>
<dbReference type="RefSeq" id="XP_062626874.1">
    <property type="nucleotide sequence ID" value="XM_062770890.1"/>
</dbReference>
<dbReference type="GeneID" id="87807608"/>
<feature type="compositionally biased region" description="Low complexity" evidence="1">
    <location>
        <begin position="1"/>
        <end position="42"/>
    </location>
</feature>
<keyword evidence="3" id="KW-1185">Reference proteome</keyword>
<dbReference type="Proteomes" id="UP000827549">
    <property type="component" value="Chromosome 3"/>
</dbReference>
<protein>
    <submittedName>
        <fullName evidence="2">Uncharacterized protein</fullName>
    </submittedName>
</protein>
<organism evidence="2 3">
    <name type="scientific">Vanrija pseudolonga</name>
    <dbReference type="NCBI Taxonomy" id="143232"/>
    <lineage>
        <taxon>Eukaryota</taxon>
        <taxon>Fungi</taxon>
        <taxon>Dikarya</taxon>
        <taxon>Basidiomycota</taxon>
        <taxon>Agaricomycotina</taxon>
        <taxon>Tremellomycetes</taxon>
        <taxon>Trichosporonales</taxon>
        <taxon>Trichosporonaceae</taxon>
        <taxon>Vanrija</taxon>
    </lineage>
</organism>
<reference evidence="2" key="1">
    <citation type="submission" date="2023-10" db="EMBL/GenBank/DDBJ databases">
        <authorList>
            <person name="Noh H."/>
        </authorList>
    </citation>
    <scope>NUCLEOTIDE SEQUENCE</scope>
    <source>
        <strain evidence="2">DUCC4014</strain>
    </source>
</reference>
<evidence type="ECO:0000313" key="2">
    <source>
        <dbReference type="EMBL" id="WOO80842.1"/>
    </source>
</evidence>
<sequence>MPAPKNNTASNSSTASGNTQPAPEATTTTTTTAAGTTTTTAGTGAGTRPTRARWTEEEDAIFLHVLLDILHREIDEYLVDEALNAA</sequence>
<dbReference type="EMBL" id="CP086716">
    <property type="protein sequence ID" value="WOO80842.1"/>
    <property type="molecule type" value="Genomic_DNA"/>
</dbReference>
<evidence type="ECO:0000256" key="1">
    <source>
        <dbReference type="SAM" id="MobiDB-lite"/>
    </source>
</evidence>
<gene>
    <name evidence="2" type="ORF">LOC62_03G004370</name>
</gene>
<accession>A0AAF0Y6G9</accession>
<evidence type="ECO:0000313" key="3">
    <source>
        <dbReference type="Proteomes" id="UP000827549"/>
    </source>
</evidence>
<proteinExistence type="predicted"/>
<name>A0AAF0Y6G9_9TREE</name>